<evidence type="ECO:0000256" key="1">
    <source>
        <dbReference type="ARBA" id="ARBA00006623"/>
    </source>
</evidence>
<dbReference type="InterPro" id="IPR008493">
    <property type="entry name" value="Hikeshi-like_N"/>
</dbReference>
<feature type="domain" description="Hikeshi-like C-terminal" evidence="3">
    <location>
        <begin position="144"/>
        <end position="201"/>
    </location>
</feature>
<evidence type="ECO:0000313" key="5">
    <source>
        <dbReference type="Proteomes" id="UP000703269"/>
    </source>
</evidence>
<sequence length="204" mass="22010">MFGCCVAGRVLQTNLQQLDDTHAAFELTNAETINHICVFLLGTVPFPDGYGASVHFFWPGKGFQLLGMLSNEKPSAIFRLRGNFSSQTSETHAVFSGASTPIADVTPHGVVAMLGLSIEPLDQIMQQVAALPSQVAPRRDPAADTTLMAERIVKHLFNYISGFAGGSALTPEVTIPLGTIIRWYESFVSKVKNSGVGFLENPEL</sequence>
<dbReference type="InterPro" id="IPR031318">
    <property type="entry name" value="OPI10"/>
</dbReference>
<comment type="similarity">
    <text evidence="1">Belongs to the OPI10 family.</text>
</comment>
<protein>
    <submittedName>
        <fullName evidence="4">DUF775-domain-containing protein</fullName>
    </submittedName>
</protein>
<gene>
    <name evidence="4" type="ORF">PsYK624_149450</name>
</gene>
<dbReference type="Pfam" id="PF21057">
    <property type="entry name" value="Hikeshi-like_C"/>
    <property type="match status" value="1"/>
</dbReference>
<proteinExistence type="inferred from homology"/>
<accession>A0A9P3LKU4</accession>
<reference evidence="4 5" key="1">
    <citation type="submission" date="2021-08" db="EMBL/GenBank/DDBJ databases">
        <title>Draft Genome Sequence of Phanerochaete sordida strain YK-624.</title>
        <authorList>
            <person name="Mori T."/>
            <person name="Dohra H."/>
            <person name="Suzuki T."/>
            <person name="Kawagishi H."/>
            <person name="Hirai H."/>
        </authorList>
    </citation>
    <scope>NUCLEOTIDE SEQUENCE [LARGE SCALE GENOMIC DNA]</scope>
    <source>
        <strain evidence="4 5">YK-624</strain>
    </source>
</reference>
<organism evidence="4 5">
    <name type="scientific">Phanerochaete sordida</name>
    <dbReference type="NCBI Taxonomy" id="48140"/>
    <lineage>
        <taxon>Eukaryota</taxon>
        <taxon>Fungi</taxon>
        <taxon>Dikarya</taxon>
        <taxon>Basidiomycota</taxon>
        <taxon>Agaricomycotina</taxon>
        <taxon>Agaricomycetes</taxon>
        <taxon>Polyporales</taxon>
        <taxon>Phanerochaetaceae</taxon>
        <taxon>Phanerochaete</taxon>
    </lineage>
</organism>
<dbReference type="GO" id="GO:0005634">
    <property type="term" value="C:nucleus"/>
    <property type="evidence" value="ECO:0007669"/>
    <property type="project" value="TreeGrafter"/>
</dbReference>
<dbReference type="Pfam" id="PF05603">
    <property type="entry name" value="Hikeshi-like_N"/>
    <property type="match status" value="1"/>
</dbReference>
<comment type="caution">
    <text evidence="4">The sequence shown here is derived from an EMBL/GenBank/DDBJ whole genome shotgun (WGS) entry which is preliminary data.</text>
</comment>
<dbReference type="InterPro" id="IPR048364">
    <property type="entry name" value="Hikeshi-like_C"/>
</dbReference>
<evidence type="ECO:0000313" key="4">
    <source>
        <dbReference type="EMBL" id="GJE98710.1"/>
    </source>
</evidence>
<dbReference type="GO" id="GO:0005829">
    <property type="term" value="C:cytosol"/>
    <property type="evidence" value="ECO:0007669"/>
    <property type="project" value="TreeGrafter"/>
</dbReference>
<dbReference type="OrthoDB" id="10248398at2759"/>
<feature type="domain" description="Hikeshi-like N-terminal" evidence="2">
    <location>
        <begin position="6"/>
        <end position="133"/>
    </location>
</feature>
<keyword evidence="5" id="KW-1185">Reference proteome</keyword>
<evidence type="ECO:0000259" key="3">
    <source>
        <dbReference type="Pfam" id="PF21057"/>
    </source>
</evidence>
<evidence type="ECO:0000259" key="2">
    <source>
        <dbReference type="Pfam" id="PF05603"/>
    </source>
</evidence>
<dbReference type="EMBL" id="BPQB01000093">
    <property type="protein sequence ID" value="GJE98710.1"/>
    <property type="molecule type" value="Genomic_DNA"/>
</dbReference>
<dbReference type="PANTHER" id="PTHR12925">
    <property type="entry name" value="HIKESHI FAMILY MEMBER"/>
    <property type="match status" value="1"/>
</dbReference>
<name>A0A9P3LKU4_9APHY</name>
<dbReference type="GO" id="GO:0006606">
    <property type="term" value="P:protein import into nucleus"/>
    <property type="evidence" value="ECO:0007669"/>
    <property type="project" value="TreeGrafter"/>
</dbReference>
<dbReference type="Proteomes" id="UP000703269">
    <property type="component" value="Unassembled WGS sequence"/>
</dbReference>
<dbReference type="AlphaFoldDB" id="A0A9P3LKU4"/>
<dbReference type="GO" id="GO:0061608">
    <property type="term" value="F:nuclear import signal receptor activity"/>
    <property type="evidence" value="ECO:0007669"/>
    <property type="project" value="TreeGrafter"/>
</dbReference>
<dbReference type="PANTHER" id="PTHR12925:SF0">
    <property type="entry name" value="PROTEIN HIKESHI"/>
    <property type="match status" value="1"/>
</dbReference>